<keyword evidence="3" id="KW-1185">Reference proteome</keyword>
<gene>
    <name evidence="2" type="ORF">ABJI51_03080</name>
</gene>
<dbReference type="Proteomes" id="UP001440984">
    <property type="component" value="Unassembled WGS sequence"/>
</dbReference>
<organism evidence="2 3">
    <name type="scientific">Amycolatopsis melonis</name>
    <dbReference type="NCBI Taxonomy" id="3156488"/>
    <lineage>
        <taxon>Bacteria</taxon>
        <taxon>Bacillati</taxon>
        <taxon>Actinomycetota</taxon>
        <taxon>Actinomycetes</taxon>
        <taxon>Pseudonocardiales</taxon>
        <taxon>Pseudonocardiaceae</taxon>
        <taxon>Amycolatopsis</taxon>
    </lineage>
</organism>
<sequence>MNKRTLTKITTGIAATAFVCAGLLGAAGTAGATTPAPSAGVTLPGVGSVTLTGKVVSVDGKYVTVVLDGTNRKVVFTWDSLTKVVGDIKKDAKVKVVISTLNSLIGLIKADVITVLS</sequence>
<accession>A0ABV0L6V8</accession>
<dbReference type="EMBL" id="JBDZYD010000001">
    <property type="protein sequence ID" value="MEQ0558042.1"/>
    <property type="molecule type" value="Genomic_DNA"/>
</dbReference>
<evidence type="ECO:0000256" key="1">
    <source>
        <dbReference type="SAM" id="SignalP"/>
    </source>
</evidence>
<evidence type="ECO:0000313" key="2">
    <source>
        <dbReference type="EMBL" id="MEQ0558042.1"/>
    </source>
</evidence>
<name>A0ABV0L6V8_9PSEU</name>
<protein>
    <submittedName>
        <fullName evidence="2">Uncharacterized protein</fullName>
    </submittedName>
</protein>
<reference evidence="2 3" key="1">
    <citation type="submission" date="2024-05" db="EMBL/GenBank/DDBJ databases">
        <authorList>
            <person name="Zhao H."/>
            <person name="Xu Y."/>
            <person name="Lin S."/>
            <person name="Spain J.C."/>
            <person name="Zhou N.-Y."/>
        </authorList>
    </citation>
    <scope>NUCLEOTIDE SEQUENCE [LARGE SCALE GENOMIC DNA]</scope>
    <source>
        <strain evidence="2 3">NEAU-NG30</strain>
    </source>
</reference>
<dbReference type="RefSeq" id="WP_348947369.1">
    <property type="nucleotide sequence ID" value="NZ_JBDZYD010000001.1"/>
</dbReference>
<comment type="caution">
    <text evidence="2">The sequence shown here is derived from an EMBL/GenBank/DDBJ whole genome shotgun (WGS) entry which is preliminary data.</text>
</comment>
<feature type="chain" id="PRO_5045846179" evidence="1">
    <location>
        <begin position="33"/>
        <end position="117"/>
    </location>
</feature>
<feature type="signal peptide" evidence="1">
    <location>
        <begin position="1"/>
        <end position="32"/>
    </location>
</feature>
<proteinExistence type="predicted"/>
<evidence type="ECO:0000313" key="3">
    <source>
        <dbReference type="Proteomes" id="UP001440984"/>
    </source>
</evidence>
<keyword evidence="1" id="KW-0732">Signal</keyword>